<evidence type="ECO:0000256" key="7">
    <source>
        <dbReference type="ARBA" id="ARBA00024033"/>
    </source>
</evidence>
<evidence type="ECO:0000313" key="10">
    <source>
        <dbReference type="EMBL" id="MCF4006266.1"/>
    </source>
</evidence>
<dbReference type="GO" id="GO:0005886">
    <property type="term" value="C:plasma membrane"/>
    <property type="evidence" value="ECO:0007669"/>
    <property type="project" value="UniProtKB-SubCell"/>
</dbReference>
<keyword evidence="3" id="KW-0808">Transferase</keyword>
<evidence type="ECO:0000256" key="9">
    <source>
        <dbReference type="SAM" id="Phobius"/>
    </source>
</evidence>
<dbReference type="AlphaFoldDB" id="A0A9X1QNL7"/>
<organism evidence="10 11">
    <name type="scientific">Corynebacterium uropygiale</name>
    <dbReference type="NCBI Taxonomy" id="1775911"/>
    <lineage>
        <taxon>Bacteria</taxon>
        <taxon>Bacillati</taxon>
        <taxon>Actinomycetota</taxon>
        <taxon>Actinomycetes</taxon>
        <taxon>Mycobacteriales</taxon>
        <taxon>Corynebacteriaceae</taxon>
        <taxon>Corynebacterium</taxon>
    </lineage>
</organism>
<feature type="transmembrane region" description="Helical" evidence="9">
    <location>
        <begin position="377"/>
        <end position="396"/>
    </location>
</feature>
<keyword evidence="4 9" id="KW-0812">Transmembrane</keyword>
<sequence>MRVPSLPRSRDAAWPIAIAGTVAILVGIASICVGAVIPGLPVPLIPVDLSIYVEGSHAAIHHEGLYENSYPSDAGFLPFTYPPFAAIVFWPLSLLGLPAAAALMCALSLASLMLILLLGIRRLDEAYPHALGSSLPTTRRVLLAVLLVFPTEPIWRTLAYGQVNLLLAALVLIDLWGPRWRGRGVLLGIAAAIKLTPAVLALTFLIEGDRRSAARSIAGGVGATLLAWLILPRESTTYWLSTLRHVDRIGESVIPAQQSLRGVVDRLGLPPHVSSVLWGILLCCALVLFGIIALRLSPRRAGEWTPQAHLWAPLLCGLLGLLLSPISWSHHWVWLALVWLVLLSTRRWEWALAYGVLLYARLHFAGEISGLPGALSWVLEADFVLGAIVLAGVAVARGLPAAETTTSPAEVQPPRGNPSPLQERL</sequence>
<feature type="transmembrane region" description="Helical" evidence="9">
    <location>
        <begin position="87"/>
        <end position="120"/>
    </location>
</feature>
<feature type="transmembrane region" description="Helical" evidence="9">
    <location>
        <begin position="141"/>
        <end position="173"/>
    </location>
</feature>
<feature type="region of interest" description="Disordered" evidence="8">
    <location>
        <begin position="405"/>
        <end position="425"/>
    </location>
</feature>
<evidence type="ECO:0000256" key="2">
    <source>
        <dbReference type="ARBA" id="ARBA00022475"/>
    </source>
</evidence>
<gene>
    <name evidence="10" type="ORF">L1O03_03615</name>
</gene>
<evidence type="ECO:0000256" key="8">
    <source>
        <dbReference type="SAM" id="MobiDB-lite"/>
    </source>
</evidence>
<comment type="similarity">
    <text evidence="7">Belongs to the glycosyltransferase 87 family.</text>
</comment>
<feature type="transmembrane region" description="Helical" evidence="9">
    <location>
        <begin position="213"/>
        <end position="231"/>
    </location>
</feature>
<accession>A0A9X1QNL7</accession>
<keyword evidence="11" id="KW-1185">Reference proteome</keyword>
<keyword evidence="2" id="KW-1003">Cell membrane</keyword>
<dbReference type="GO" id="GO:0016758">
    <property type="term" value="F:hexosyltransferase activity"/>
    <property type="evidence" value="ECO:0007669"/>
    <property type="project" value="InterPro"/>
</dbReference>
<evidence type="ECO:0000256" key="1">
    <source>
        <dbReference type="ARBA" id="ARBA00004651"/>
    </source>
</evidence>
<comment type="subcellular location">
    <subcellularLocation>
        <location evidence="1">Cell membrane</location>
        <topology evidence="1">Multi-pass membrane protein</topology>
    </subcellularLocation>
</comment>
<keyword evidence="5 9" id="KW-1133">Transmembrane helix</keyword>
<evidence type="ECO:0000256" key="5">
    <source>
        <dbReference type="ARBA" id="ARBA00022989"/>
    </source>
</evidence>
<evidence type="ECO:0000256" key="4">
    <source>
        <dbReference type="ARBA" id="ARBA00022692"/>
    </source>
</evidence>
<dbReference type="Proteomes" id="UP001139336">
    <property type="component" value="Unassembled WGS sequence"/>
</dbReference>
<feature type="transmembrane region" description="Helical" evidence="9">
    <location>
        <begin position="12"/>
        <end position="37"/>
    </location>
</feature>
<dbReference type="InterPro" id="IPR018584">
    <property type="entry name" value="GT87"/>
</dbReference>
<reference evidence="10" key="1">
    <citation type="submission" date="2022-01" db="EMBL/GenBank/DDBJ databases">
        <title>Corynebacterium sp. nov isolated from isolated from the feces of the greater white-fronted geese (Anser albifrons) at Poyang Lake, PR China.</title>
        <authorList>
            <person name="Liu Q."/>
        </authorList>
    </citation>
    <scope>NUCLEOTIDE SEQUENCE</scope>
    <source>
        <strain evidence="10">JCM 32435</strain>
    </source>
</reference>
<evidence type="ECO:0000313" key="11">
    <source>
        <dbReference type="Proteomes" id="UP001139336"/>
    </source>
</evidence>
<protein>
    <submittedName>
        <fullName evidence="10">Glycosyltransferase 87 family protein</fullName>
    </submittedName>
</protein>
<feature type="transmembrane region" description="Helical" evidence="9">
    <location>
        <begin position="276"/>
        <end position="296"/>
    </location>
</feature>
<comment type="caution">
    <text evidence="10">The sequence shown here is derived from an EMBL/GenBank/DDBJ whole genome shotgun (WGS) entry which is preliminary data.</text>
</comment>
<dbReference type="Pfam" id="PF09594">
    <property type="entry name" value="GT87"/>
    <property type="match status" value="1"/>
</dbReference>
<keyword evidence="6 9" id="KW-0472">Membrane</keyword>
<proteinExistence type="inferred from homology"/>
<name>A0A9X1QNL7_9CORY</name>
<evidence type="ECO:0000256" key="3">
    <source>
        <dbReference type="ARBA" id="ARBA00022679"/>
    </source>
</evidence>
<feature type="transmembrane region" description="Helical" evidence="9">
    <location>
        <begin position="308"/>
        <end position="328"/>
    </location>
</feature>
<dbReference type="EMBL" id="JAKGSI010000002">
    <property type="protein sequence ID" value="MCF4006266.1"/>
    <property type="molecule type" value="Genomic_DNA"/>
</dbReference>
<feature type="transmembrane region" description="Helical" evidence="9">
    <location>
        <begin position="185"/>
        <end position="206"/>
    </location>
</feature>
<evidence type="ECO:0000256" key="6">
    <source>
        <dbReference type="ARBA" id="ARBA00023136"/>
    </source>
</evidence>
<dbReference type="RefSeq" id="WP_236118081.1">
    <property type="nucleotide sequence ID" value="NZ_JAKGSI010000002.1"/>
</dbReference>